<feature type="region of interest" description="Disordered" evidence="2">
    <location>
        <begin position="50"/>
        <end position="78"/>
    </location>
</feature>
<protein>
    <submittedName>
        <fullName evidence="3">Uncharacterized protein</fullName>
    </submittedName>
</protein>
<reference evidence="3 4" key="1">
    <citation type="submission" date="2018-06" db="EMBL/GenBank/DDBJ databases">
        <title>The Genome of Cuscuta australis (Dodder) Provides Insight into the Evolution of Plant Parasitism.</title>
        <authorList>
            <person name="Liu H."/>
        </authorList>
    </citation>
    <scope>NUCLEOTIDE SEQUENCE [LARGE SCALE GENOMIC DNA]</scope>
    <source>
        <strain evidence="4">cv. Yunnan</strain>
        <tissue evidence="3">Vines</tissue>
    </source>
</reference>
<evidence type="ECO:0000256" key="1">
    <source>
        <dbReference type="SAM" id="Coils"/>
    </source>
</evidence>
<dbReference type="EMBL" id="NQVE01000194">
    <property type="protein sequence ID" value="RAL40366.1"/>
    <property type="molecule type" value="Genomic_DNA"/>
</dbReference>
<dbReference type="PANTHER" id="PTHR37371:SF1">
    <property type="entry name" value="KINESIN-LIKE PROTEIN"/>
    <property type="match status" value="1"/>
</dbReference>
<evidence type="ECO:0000313" key="3">
    <source>
        <dbReference type="EMBL" id="RAL40366.1"/>
    </source>
</evidence>
<sequence length="206" mass="23283">MRKRSTATRKSVAEENLKTPPTAAAKSPNRSVSQSPMPFEFKFSAFNVASLTPPSSSKNRRPGKSYTPMRPPKSPVPMKNCKTIDDLKDFASSGLQSIKHQLDCSHSEILKEIESSHSRVLKRIKIQTQDWQQKADEAEREHKKMSERINEGRQAMKDSYSEFLAEVQTNSSRFCKTSIPELLQCAEKAIDTLRSRYGIPQSTFAC</sequence>
<dbReference type="AlphaFoldDB" id="A0A328D4A5"/>
<keyword evidence="4" id="KW-1185">Reference proteome</keyword>
<feature type="region of interest" description="Disordered" evidence="2">
    <location>
        <begin position="1"/>
        <end position="36"/>
    </location>
</feature>
<feature type="coiled-coil region" evidence="1">
    <location>
        <begin position="121"/>
        <end position="155"/>
    </location>
</feature>
<keyword evidence="1" id="KW-0175">Coiled coil</keyword>
<proteinExistence type="predicted"/>
<organism evidence="3 4">
    <name type="scientific">Cuscuta australis</name>
    <dbReference type="NCBI Taxonomy" id="267555"/>
    <lineage>
        <taxon>Eukaryota</taxon>
        <taxon>Viridiplantae</taxon>
        <taxon>Streptophyta</taxon>
        <taxon>Embryophyta</taxon>
        <taxon>Tracheophyta</taxon>
        <taxon>Spermatophyta</taxon>
        <taxon>Magnoliopsida</taxon>
        <taxon>eudicotyledons</taxon>
        <taxon>Gunneridae</taxon>
        <taxon>Pentapetalae</taxon>
        <taxon>asterids</taxon>
        <taxon>lamiids</taxon>
        <taxon>Solanales</taxon>
        <taxon>Convolvulaceae</taxon>
        <taxon>Cuscuteae</taxon>
        <taxon>Cuscuta</taxon>
        <taxon>Cuscuta subgen. Grammica</taxon>
        <taxon>Cuscuta sect. Cleistogrammica</taxon>
    </lineage>
</organism>
<accession>A0A328D4A5</accession>
<evidence type="ECO:0000256" key="2">
    <source>
        <dbReference type="SAM" id="MobiDB-lite"/>
    </source>
</evidence>
<evidence type="ECO:0000313" key="4">
    <source>
        <dbReference type="Proteomes" id="UP000249390"/>
    </source>
</evidence>
<comment type="caution">
    <text evidence="3">The sequence shown here is derived from an EMBL/GenBank/DDBJ whole genome shotgun (WGS) entry which is preliminary data.</text>
</comment>
<gene>
    <name evidence="3" type="ORF">DM860_006436</name>
</gene>
<dbReference type="PANTHER" id="PTHR37371">
    <property type="entry name" value="OS08G0180400 PROTEIN"/>
    <property type="match status" value="1"/>
</dbReference>
<dbReference type="Proteomes" id="UP000249390">
    <property type="component" value="Unassembled WGS sequence"/>
</dbReference>
<name>A0A328D4A5_9ASTE</name>